<keyword evidence="2" id="KW-0732">Signal</keyword>
<dbReference type="OrthoDB" id="9784383at2"/>
<organism evidence="5 6">
    <name type="scientific">Phragmitibacter flavus</name>
    <dbReference type="NCBI Taxonomy" id="2576071"/>
    <lineage>
        <taxon>Bacteria</taxon>
        <taxon>Pseudomonadati</taxon>
        <taxon>Verrucomicrobiota</taxon>
        <taxon>Verrucomicrobiia</taxon>
        <taxon>Verrucomicrobiales</taxon>
        <taxon>Verrucomicrobiaceae</taxon>
        <taxon>Phragmitibacter</taxon>
    </lineage>
</organism>
<sequence length="695" mass="75800">MQTTSSLLTTILLCLTASTLFANSIPQPHPLGENHPDHSLPPQFEIIGNNPNLDALPLKSTKVKATISGIIASVTVEQTYTNTGTTPIEAIYRFPASTRAAVHGVDMQIGPRLIKAKIQEKQQAKATFEKAKAENKTASLLEQHRPNVFQMSVANILPGDEVRVFLHYSEKLNATERVYEFHYPTVVGPRYTSPTSSGKSATETWTQNPHLAEGQNSPSTFQLDLTLNAGLPVQSVVSPTHQPHIIFSDKTHASLTLPASTDHANRDFVLHYQLAQQQVASGLLLHQGNGSPEDHENFFLLNVQPPARIESSHLSPRDYLFIIDVSGSMHGFPIDTAKTLLRDLINGMQPTDHFNVVLFAGSNKALSQTPLPANQENLKHALNLLDNIRAFGSTELLPALKLAFDLPRTEGRSRNLVLITDGFVSIEKEAFQLVSENLGQTNFFAFGIGSSVNRWLIEGLAHAGQGEPFIVLNPNDAPATAKRFHDYIKAPVLTDIEVTYEGFATHQIQPTCIPDLFAERPLQIIGKWKDQPQGRITVRGKNGNAPYQASFDVAAEASKALTNPALRPLWAHDRIRELSIASQLNNPGETQQEITTLGLTYHLLTEHTSFVGVDETPREILAQLNTVTQPLPLPQGVSNHALPAGSPAVAISTTTATSTGKSCSVPEPGVVSLLILAAASLALHRQRRLSKSDHQ</sequence>
<dbReference type="InterPro" id="IPR013694">
    <property type="entry name" value="VIT"/>
</dbReference>
<dbReference type="Proteomes" id="UP000306196">
    <property type="component" value="Unassembled WGS sequence"/>
</dbReference>
<dbReference type="PANTHER" id="PTHR45737">
    <property type="entry name" value="VON WILLEBRAND FACTOR A DOMAIN-CONTAINING PROTEIN 5A"/>
    <property type="match status" value="1"/>
</dbReference>
<evidence type="ECO:0000313" key="5">
    <source>
        <dbReference type="EMBL" id="TLD68524.1"/>
    </source>
</evidence>
<dbReference type="InterPro" id="IPR002035">
    <property type="entry name" value="VWF_A"/>
</dbReference>
<gene>
    <name evidence="5" type="ORF">FEM03_22225</name>
</gene>
<dbReference type="SUPFAM" id="SSF53300">
    <property type="entry name" value="vWA-like"/>
    <property type="match status" value="1"/>
</dbReference>
<feature type="domain" description="VWFA" evidence="3">
    <location>
        <begin position="318"/>
        <end position="488"/>
    </location>
</feature>
<dbReference type="Pfam" id="PF13768">
    <property type="entry name" value="VWA_3"/>
    <property type="match status" value="1"/>
</dbReference>
<keyword evidence="6" id="KW-1185">Reference proteome</keyword>
<evidence type="ECO:0000259" key="4">
    <source>
        <dbReference type="PROSITE" id="PS51468"/>
    </source>
</evidence>
<feature type="domain" description="VIT" evidence="4">
    <location>
        <begin position="42"/>
        <end position="170"/>
    </location>
</feature>
<dbReference type="AlphaFoldDB" id="A0A5R8K851"/>
<comment type="caution">
    <text evidence="5">The sequence shown here is derived from an EMBL/GenBank/DDBJ whole genome shotgun (WGS) entry which is preliminary data.</text>
</comment>
<accession>A0A5R8K851</accession>
<dbReference type="PANTHER" id="PTHR45737:SF6">
    <property type="entry name" value="VON WILLEBRAND FACTOR A DOMAIN-CONTAINING PROTEIN 5A"/>
    <property type="match status" value="1"/>
</dbReference>
<dbReference type="PROSITE" id="PS50234">
    <property type="entry name" value="VWFA"/>
    <property type="match status" value="1"/>
</dbReference>
<dbReference type="RefSeq" id="WP_138088513.1">
    <property type="nucleotide sequence ID" value="NZ_VAUV01000023.1"/>
</dbReference>
<evidence type="ECO:0000313" key="6">
    <source>
        <dbReference type="Proteomes" id="UP000306196"/>
    </source>
</evidence>
<name>A0A5R8K851_9BACT</name>
<dbReference type="SMART" id="SM00327">
    <property type="entry name" value="VWA"/>
    <property type="match status" value="1"/>
</dbReference>
<proteinExistence type="predicted"/>
<dbReference type="PROSITE" id="PS51468">
    <property type="entry name" value="VIT"/>
    <property type="match status" value="1"/>
</dbReference>
<feature type="region of interest" description="Disordered" evidence="1">
    <location>
        <begin position="190"/>
        <end position="217"/>
    </location>
</feature>
<reference evidence="5 6" key="1">
    <citation type="submission" date="2019-05" db="EMBL/GenBank/DDBJ databases">
        <title>Verrucobacter flavum gen. nov., sp. nov. a new member of the family Verrucomicrobiaceae.</title>
        <authorList>
            <person name="Szuroczki S."/>
            <person name="Abbaszade G."/>
            <person name="Szabo A."/>
            <person name="Felfoldi T."/>
            <person name="Schumann P."/>
            <person name="Boka K."/>
            <person name="Keki Z."/>
            <person name="Toumi M."/>
            <person name="Toth E."/>
        </authorList>
    </citation>
    <scope>NUCLEOTIDE SEQUENCE [LARGE SCALE GENOMIC DNA]</scope>
    <source>
        <strain evidence="5 6">MG-N-17</strain>
    </source>
</reference>
<evidence type="ECO:0000259" key="3">
    <source>
        <dbReference type="PROSITE" id="PS50234"/>
    </source>
</evidence>
<dbReference type="SMART" id="SM00609">
    <property type="entry name" value="VIT"/>
    <property type="match status" value="1"/>
</dbReference>
<feature type="chain" id="PRO_5024431858" evidence="2">
    <location>
        <begin position="23"/>
        <end position="695"/>
    </location>
</feature>
<dbReference type="InterPro" id="IPR036465">
    <property type="entry name" value="vWFA_dom_sf"/>
</dbReference>
<dbReference type="Gene3D" id="3.40.50.410">
    <property type="entry name" value="von Willebrand factor, type A domain"/>
    <property type="match status" value="1"/>
</dbReference>
<evidence type="ECO:0000256" key="1">
    <source>
        <dbReference type="SAM" id="MobiDB-lite"/>
    </source>
</evidence>
<dbReference type="Pfam" id="PF08487">
    <property type="entry name" value="VIT"/>
    <property type="match status" value="1"/>
</dbReference>
<dbReference type="EMBL" id="VAUV01000023">
    <property type="protein sequence ID" value="TLD68524.1"/>
    <property type="molecule type" value="Genomic_DNA"/>
</dbReference>
<evidence type="ECO:0000256" key="2">
    <source>
        <dbReference type="SAM" id="SignalP"/>
    </source>
</evidence>
<feature type="signal peptide" evidence="2">
    <location>
        <begin position="1"/>
        <end position="22"/>
    </location>
</feature>
<protein>
    <submittedName>
        <fullName evidence="5">VWA domain-containing protein</fullName>
    </submittedName>
</protein>
<feature type="compositionally biased region" description="Polar residues" evidence="1">
    <location>
        <begin position="192"/>
        <end position="217"/>
    </location>
</feature>